<organism evidence="4 5">
    <name type="scientific">Sphingomonas hylomeconis</name>
    <dbReference type="NCBI Taxonomy" id="1395958"/>
    <lineage>
        <taxon>Bacteria</taxon>
        <taxon>Pseudomonadati</taxon>
        <taxon>Pseudomonadota</taxon>
        <taxon>Alphaproteobacteria</taxon>
        <taxon>Sphingomonadales</taxon>
        <taxon>Sphingomonadaceae</taxon>
        <taxon>Sphingomonas</taxon>
    </lineage>
</organism>
<evidence type="ECO:0000313" key="4">
    <source>
        <dbReference type="EMBL" id="MFC3579494.1"/>
    </source>
</evidence>
<dbReference type="InterPro" id="IPR010131">
    <property type="entry name" value="MdtP/NodT-like"/>
</dbReference>
<keyword evidence="2" id="KW-0472">Membrane</keyword>
<dbReference type="SUPFAM" id="SSF56954">
    <property type="entry name" value="Outer membrane efflux proteins (OEP)"/>
    <property type="match status" value="1"/>
</dbReference>
<dbReference type="InterPro" id="IPR003423">
    <property type="entry name" value="OMP_efflux"/>
</dbReference>
<dbReference type="PANTHER" id="PTHR30203:SF32">
    <property type="entry name" value="CATION EFFLUX SYSTEM PROTEIN CUSC"/>
    <property type="match status" value="1"/>
</dbReference>
<comment type="caution">
    <text evidence="4">The sequence shown here is derived from an EMBL/GenBank/DDBJ whole genome shotgun (WGS) entry which is preliminary data.</text>
</comment>
<dbReference type="EMBL" id="JBHRXP010000002">
    <property type="protein sequence ID" value="MFC3579494.1"/>
    <property type="molecule type" value="Genomic_DNA"/>
</dbReference>
<keyword evidence="2" id="KW-0449">Lipoprotein</keyword>
<sequence length="467" mass="48994">MLAGCNLAPKYIRPLGAVPVDLPNGGVYPVAPSDAPDLTRIGWRDFFTDPRLRTTIETGLANNRDLRIAAGNVLQARALYRVQRADLLPSLNATGGATTTNNVQGTGGAGAGTGTGGGVATGGSSHLEIYQLGLGVSAFEVDLFGRVRNLSRAAQEQYFASEEAQRATRISLIAEIATAWLTMASDQEQLKLSRQTLGAFAETRRLTSAQFRIGVASELEARQADTNYQSARNDIAALQTQVAQDQNALNLLVGTTVPADQLPDGLGSGNATLDALPGNVSSELLLRRPDVLQAEHQLIAENANIGAARAAFFPNISLTATLGTLSTALSGLFGGGSFTYSAGPSLSLPIFDAGRNKGNLDYARASQQVALATYEKAIQTAFREVADALAQRGTIDEQVAAQTARAGSAQVAARLSDARYRAGVDSFLVSLDAQRTAYAAQQALVTTRLARASNLIAVYRTLGGGLQ</sequence>
<evidence type="ECO:0000313" key="5">
    <source>
        <dbReference type="Proteomes" id="UP001595713"/>
    </source>
</evidence>
<feature type="coiled-coil region" evidence="3">
    <location>
        <begin position="221"/>
        <end position="248"/>
    </location>
</feature>
<keyword evidence="2" id="KW-0564">Palmitate</keyword>
<gene>
    <name evidence="4" type="ORF">ACFONA_04890</name>
</gene>
<dbReference type="PANTHER" id="PTHR30203">
    <property type="entry name" value="OUTER MEMBRANE CATION EFFLUX PROTEIN"/>
    <property type="match status" value="1"/>
</dbReference>
<keyword evidence="2" id="KW-1134">Transmembrane beta strand</keyword>
<dbReference type="Gene3D" id="2.20.200.10">
    <property type="entry name" value="Outer membrane efflux proteins (OEP)"/>
    <property type="match status" value="1"/>
</dbReference>
<accession>A0ABV7SRA5</accession>
<evidence type="ECO:0000256" key="1">
    <source>
        <dbReference type="ARBA" id="ARBA00007613"/>
    </source>
</evidence>
<evidence type="ECO:0000256" key="3">
    <source>
        <dbReference type="SAM" id="Coils"/>
    </source>
</evidence>
<dbReference type="Gene3D" id="1.20.1600.10">
    <property type="entry name" value="Outer membrane efflux proteins (OEP)"/>
    <property type="match status" value="1"/>
</dbReference>
<name>A0ABV7SRA5_9SPHN</name>
<dbReference type="RefSeq" id="WP_261295702.1">
    <property type="nucleotide sequence ID" value="NZ_JANQBK010000017.1"/>
</dbReference>
<evidence type="ECO:0000256" key="2">
    <source>
        <dbReference type="RuleBase" id="RU362097"/>
    </source>
</evidence>
<reference evidence="5" key="1">
    <citation type="journal article" date="2019" name="Int. J. Syst. Evol. Microbiol.">
        <title>The Global Catalogue of Microorganisms (GCM) 10K type strain sequencing project: providing services to taxonomists for standard genome sequencing and annotation.</title>
        <authorList>
            <consortium name="The Broad Institute Genomics Platform"/>
            <consortium name="The Broad Institute Genome Sequencing Center for Infectious Disease"/>
            <person name="Wu L."/>
            <person name="Ma J."/>
        </authorList>
    </citation>
    <scope>NUCLEOTIDE SEQUENCE [LARGE SCALE GENOMIC DNA]</scope>
    <source>
        <strain evidence="5">KCTC 42739</strain>
    </source>
</reference>
<dbReference type="NCBIfam" id="TIGR01845">
    <property type="entry name" value="outer_NodT"/>
    <property type="match status" value="1"/>
</dbReference>
<comment type="similarity">
    <text evidence="1 2">Belongs to the outer membrane factor (OMF) (TC 1.B.17) family.</text>
</comment>
<keyword evidence="5" id="KW-1185">Reference proteome</keyword>
<keyword evidence="3" id="KW-0175">Coiled coil</keyword>
<comment type="subcellular location">
    <subcellularLocation>
        <location evidence="2">Cell membrane</location>
        <topology evidence="2">Lipid-anchor</topology>
    </subcellularLocation>
</comment>
<keyword evidence="2" id="KW-0812">Transmembrane</keyword>
<protein>
    <submittedName>
        <fullName evidence="4">Efflux transporter outer membrane subunit</fullName>
    </submittedName>
</protein>
<dbReference type="Proteomes" id="UP001595713">
    <property type="component" value="Unassembled WGS sequence"/>
</dbReference>
<dbReference type="Pfam" id="PF02321">
    <property type="entry name" value="OEP"/>
    <property type="match status" value="2"/>
</dbReference>
<proteinExistence type="inferred from homology"/>